<reference evidence="2 3" key="1">
    <citation type="submission" date="2016-10" db="EMBL/GenBank/DDBJ databases">
        <authorList>
            <person name="de Groot N.N."/>
        </authorList>
    </citation>
    <scope>NUCLEOTIDE SEQUENCE [LARGE SCALE GENOMIC DNA]</scope>
    <source>
        <strain evidence="2 3">CGMCC 1.11030</strain>
    </source>
</reference>
<evidence type="ECO:0000313" key="2">
    <source>
        <dbReference type="EMBL" id="SFH85223.1"/>
    </source>
</evidence>
<gene>
    <name evidence="2" type="ORF">SAMN05216258_102548</name>
</gene>
<keyword evidence="1" id="KW-0732">Signal</keyword>
<evidence type="ECO:0008006" key="4">
    <source>
        <dbReference type="Google" id="ProtNLM"/>
    </source>
</evidence>
<dbReference type="Proteomes" id="UP000199377">
    <property type="component" value="Unassembled WGS sequence"/>
</dbReference>
<dbReference type="AlphaFoldDB" id="A0A1I3DEZ5"/>
<proteinExistence type="predicted"/>
<dbReference type="STRING" id="1114924.SAMN05216258_102548"/>
<accession>A0A1I3DEZ5</accession>
<evidence type="ECO:0000256" key="1">
    <source>
        <dbReference type="SAM" id="SignalP"/>
    </source>
</evidence>
<keyword evidence="3" id="KW-1185">Reference proteome</keyword>
<organism evidence="2 3">
    <name type="scientific">Albimonas pacifica</name>
    <dbReference type="NCBI Taxonomy" id="1114924"/>
    <lineage>
        <taxon>Bacteria</taxon>
        <taxon>Pseudomonadati</taxon>
        <taxon>Pseudomonadota</taxon>
        <taxon>Alphaproteobacteria</taxon>
        <taxon>Rhodobacterales</taxon>
        <taxon>Paracoccaceae</taxon>
        <taxon>Albimonas</taxon>
    </lineage>
</organism>
<evidence type="ECO:0000313" key="3">
    <source>
        <dbReference type="Proteomes" id="UP000199377"/>
    </source>
</evidence>
<dbReference type="OrthoDB" id="7702485at2"/>
<sequence>MRRRAAALAFALGLAVGQPALSCAFDAWLPPLTLVDRLFDADAVALAVADPADPARWILVAAPPAVSATPYAPDPAAFLAAGADARPPALDADEAVLFAHDPLDDVWRRLEVVDRVTRPAVERILAAAHGWQDPLDPARFEMAAAMLGERDGRLRRLALRELDRAPYPVLRGLPLPLDADALAESLKDPAAGQMEPIHALLLGLAGGPRAEALVEGRLSALVPGEAISPATGAWAVALVELQGEAGVETLADRFLRADPRTLAPLDLLPVVEALAVQAEAASPALRARIVETLGAALEVRPDLVGVVARCFGSRGDYALGPAVQAALAQRQALPAVEAMTAAGYVFAARKAAGPEDGGGAAWTPD</sequence>
<protein>
    <recommendedName>
        <fullName evidence="4">HEAT repeat domain-containing protein</fullName>
    </recommendedName>
</protein>
<dbReference type="RefSeq" id="WP_092858693.1">
    <property type="nucleotide sequence ID" value="NZ_FOQH01000002.1"/>
</dbReference>
<name>A0A1I3DEZ5_9RHOB</name>
<dbReference type="EMBL" id="FOQH01000002">
    <property type="protein sequence ID" value="SFH85223.1"/>
    <property type="molecule type" value="Genomic_DNA"/>
</dbReference>
<feature type="signal peptide" evidence="1">
    <location>
        <begin position="1"/>
        <end position="22"/>
    </location>
</feature>
<feature type="chain" id="PRO_5011687332" description="HEAT repeat domain-containing protein" evidence="1">
    <location>
        <begin position="23"/>
        <end position="365"/>
    </location>
</feature>